<dbReference type="EMBL" id="JAPNKE010000002">
    <property type="protein sequence ID" value="MCY1012788.1"/>
    <property type="molecule type" value="Genomic_DNA"/>
</dbReference>
<dbReference type="Gene3D" id="2.130.10.10">
    <property type="entry name" value="YVTN repeat-like/Quinoprotein amine dehydrogenase"/>
    <property type="match status" value="1"/>
</dbReference>
<evidence type="ECO:0000313" key="1">
    <source>
        <dbReference type="EMBL" id="MCY1012788.1"/>
    </source>
</evidence>
<organism evidence="1 2">
    <name type="scientific">Nannocystis pusilla</name>
    <dbReference type="NCBI Taxonomy" id="889268"/>
    <lineage>
        <taxon>Bacteria</taxon>
        <taxon>Pseudomonadati</taxon>
        <taxon>Myxococcota</taxon>
        <taxon>Polyangia</taxon>
        <taxon>Nannocystales</taxon>
        <taxon>Nannocystaceae</taxon>
        <taxon>Nannocystis</taxon>
    </lineage>
</organism>
<protein>
    <recommendedName>
        <fullName evidence="3">WD40 repeat domain-containing protein</fullName>
    </recommendedName>
</protein>
<comment type="caution">
    <text evidence="1">The sequence shown here is derived from an EMBL/GenBank/DDBJ whole genome shotgun (WGS) entry which is preliminary data.</text>
</comment>
<dbReference type="AlphaFoldDB" id="A0A9X3EYN4"/>
<proteinExistence type="predicted"/>
<dbReference type="Proteomes" id="UP001150924">
    <property type="component" value="Unassembled WGS sequence"/>
</dbReference>
<gene>
    <name evidence="1" type="ORF">OV079_46090</name>
</gene>
<dbReference type="InterPro" id="IPR011044">
    <property type="entry name" value="Quino_amine_DH_bsu"/>
</dbReference>
<dbReference type="SUPFAM" id="SSF50969">
    <property type="entry name" value="YVTN repeat-like/Quinoprotein amine dehydrogenase"/>
    <property type="match status" value="1"/>
</dbReference>
<name>A0A9X3EYN4_9BACT</name>
<accession>A0A9X3EYN4</accession>
<evidence type="ECO:0000313" key="2">
    <source>
        <dbReference type="Proteomes" id="UP001150924"/>
    </source>
</evidence>
<keyword evidence="2" id="KW-1185">Reference proteome</keyword>
<dbReference type="InterPro" id="IPR015943">
    <property type="entry name" value="WD40/YVTN_repeat-like_dom_sf"/>
</dbReference>
<dbReference type="RefSeq" id="WP_267776317.1">
    <property type="nucleotide sequence ID" value="NZ_JAPNKE010000002.1"/>
</dbReference>
<evidence type="ECO:0008006" key="3">
    <source>
        <dbReference type="Google" id="ProtNLM"/>
    </source>
</evidence>
<reference evidence="1" key="1">
    <citation type="submission" date="2022-11" db="EMBL/GenBank/DDBJ databases">
        <title>Minimal conservation of predation-associated metabolite biosynthetic gene clusters underscores biosynthetic potential of Myxococcota including descriptions for ten novel species: Archangium lansinium sp. nov., Myxococcus landrumus sp. nov., Nannocystis bai.</title>
        <authorList>
            <person name="Ahearne A."/>
            <person name="Stevens C."/>
            <person name="Phillips K."/>
        </authorList>
    </citation>
    <scope>NUCLEOTIDE SEQUENCE</scope>
    <source>
        <strain evidence="1">Na p29</strain>
    </source>
</reference>
<sequence>MTLSYRLERELATDTAIGQLQFSPDGERLALLTSDKNNNVRLLRSQDLAPVPAPRFIRNDLAFAGDGALFVAGKTVHRHELGEAGPGKPTLAIEGEKKGLTRIAAAPDGRWLALHKHLDVLELWYVGDPNPTRRATVRASALVDLGFRPDSAQLWFTSRVSSPLFLQTIDLEPGGGNLQPTPPQPLPSVFVYSPVRAAPRGLVAVSDDLGDVVLLEWGTWAARPLGLRALWGERLPEELVVAGGGSPVAAVARDPDNRLRVRAAALGDDGEPFSFRPEGSATGLAVALTPDGARLAVATRAAASKLYMFART</sequence>